<comment type="caution">
    <text evidence="15">The sequence shown here is derived from an EMBL/GenBank/DDBJ whole genome shotgun (WGS) entry which is preliminary data.</text>
</comment>
<evidence type="ECO:0000256" key="2">
    <source>
        <dbReference type="ARBA" id="ARBA00007381"/>
    </source>
</evidence>
<dbReference type="InterPro" id="IPR029047">
    <property type="entry name" value="HSP70_peptide-bd_sf"/>
</dbReference>
<protein>
    <recommendedName>
        <fullName evidence="3">Chaperone protein DnaK</fullName>
    </recommendedName>
    <alternativeName>
        <fullName evidence="4">Chaperone protein dnaK</fullName>
    </alternativeName>
    <alternativeName>
        <fullName evidence="12">HSP70</fullName>
    </alternativeName>
    <alternativeName>
        <fullName evidence="11">Heat shock 70 kDa protein</fullName>
    </alternativeName>
    <alternativeName>
        <fullName evidence="10">Heat shock protein 70</fullName>
    </alternativeName>
</protein>
<evidence type="ECO:0000256" key="13">
    <source>
        <dbReference type="RuleBase" id="RU003322"/>
    </source>
</evidence>
<dbReference type="PRINTS" id="PR00301">
    <property type="entry name" value="HEATSHOCK70"/>
</dbReference>
<dbReference type="Gene3D" id="2.60.34.10">
    <property type="entry name" value="Substrate Binding Domain Of DNAk, Chain A, domain 1"/>
    <property type="match status" value="1"/>
</dbReference>
<dbReference type="GO" id="GO:0140662">
    <property type="term" value="F:ATP-dependent protein folding chaperone"/>
    <property type="evidence" value="ECO:0007669"/>
    <property type="project" value="InterPro"/>
</dbReference>
<dbReference type="EMBL" id="PXYW01000005">
    <property type="protein sequence ID" value="PSR34880.1"/>
    <property type="molecule type" value="Genomic_DNA"/>
</dbReference>
<dbReference type="PROSITE" id="PS01036">
    <property type="entry name" value="HSP70_3"/>
    <property type="match status" value="1"/>
</dbReference>
<dbReference type="PROSITE" id="PS00297">
    <property type="entry name" value="HSP70_1"/>
    <property type="match status" value="1"/>
</dbReference>
<dbReference type="FunFam" id="3.90.640.10:FF:000003">
    <property type="entry name" value="Molecular chaperone DnaK"/>
    <property type="match status" value="1"/>
</dbReference>
<keyword evidence="6 13" id="KW-0547">Nucleotide-binding</keyword>
<dbReference type="Gene3D" id="3.90.640.10">
    <property type="entry name" value="Actin, Chain A, domain 4"/>
    <property type="match status" value="1"/>
</dbReference>
<dbReference type="Gene3D" id="3.30.420.40">
    <property type="match status" value="2"/>
</dbReference>
<feature type="coiled-coil region" evidence="14">
    <location>
        <begin position="547"/>
        <end position="581"/>
    </location>
</feature>
<evidence type="ECO:0000256" key="10">
    <source>
        <dbReference type="ARBA" id="ARBA00030019"/>
    </source>
</evidence>
<dbReference type="SUPFAM" id="SSF53067">
    <property type="entry name" value="Actin-like ATPase domain"/>
    <property type="match status" value="2"/>
</dbReference>
<accession>A0A2T2XK61</accession>
<keyword evidence="9" id="KW-0143">Chaperone</keyword>
<evidence type="ECO:0000256" key="12">
    <source>
        <dbReference type="ARBA" id="ARBA00033103"/>
    </source>
</evidence>
<proteinExistence type="inferred from homology"/>
<evidence type="ECO:0000313" key="15">
    <source>
        <dbReference type="EMBL" id="PSR34880.1"/>
    </source>
</evidence>
<evidence type="ECO:0000313" key="16">
    <source>
        <dbReference type="Proteomes" id="UP000242972"/>
    </source>
</evidence>
<dbReference type="AlphaFoldDB" id="A0A2T2XK61"/>
<sequence>MAIEKLDPASFRPIVGIDLGTTNSAVAYIHEGRPHVIPSETGERLLPSVVLLDAEGQVVVGQDARDGLVAMPDRAIAAVKRLMGTSDTIKLGSQTFLPEEISALILKELRQRLVTIYGEQMVEAVITVPAYFNDAQRRATKQAGELAGFVVERIINEPTAAALAYGLDHSGDHKHVLVYDLGGGTFDVSVVTLEEGVLEVKASNGNRRLGGEDFDWRLVDWMAGQVYETSGVDPREDLRARAILKELAERAKWTLSDEPEATIESPLLMVHDDHPVILQTKIHRDQFVSMIQPWLDETFTLVMDVLQQAELGPDAIDEVLLVGGSTRIPRVHEMIAQYFGRPARSEVDPELVVALGAAVQAGIKSGALSNSGIVATDVAPFSMGIATARPFGYGWRPGYFAPIIKRNTAVPCTQTQIFTTLSDGQDTIEVEVYQGEDELVANNYNLGSFLLNGIPSAPAGTENIEVTFRYNLNGILEATARIISTKHAKSIVVQDGLERHSASALEQSRARLEALWDNMLETQPVQTSLDDEFADVFEVDDETLTEKDFALELADQAEVTMKDLEALMQETTDKAERKRLISCLEKIKGALTAEDPNTLQDAIDEALDLLFDLES</sequence>
<reference evidence="15 16" key="1">
    <citation type="journal article" date="2014" name="BMC Genomics">
        <title>Comparison of environmental and isolate Sulfobacillus genomes reveals diverse carbon, sulfur, nitrogen, and hydrogen metabolisms.</title>
        <authorList>
            <person name="Justice N.B."/>
            <person name="Norman A."/>
            <person name="Brown C.T."/>
            <person name="Singh A."/>
            <person name="Thomas B.C."/>
            <person name="Banfield J.F."/>
        </authorList>
    </citation>
    <scope>NUCLEOTIDE SEQUENCE [LARGE SCALE GENOMIC DNA]</scope>
    <source>
        <strain evidence="15">AMDSBA4</strain>
    </source>
</reference>
<evidence type="ECO:0000256" key="5">
    <source>
        <dbReference type="ARBA" id="ARBA00022553"/>
    </source>
</evidence>
<dbReference type="PROSITE" id="PS00329">
    <property type="entry name" value="HSP70_2"/>
    <property type="match status" value="1"/>
</dbReference>
<evidence type="ECO:0000256" key="6">
    <source>
        <dbReference type="ARBA" id="ARBA00022741"/>
    </source>
</evidence>
<dbReference type="FunFam" id="3.30.420.40:FF:000071">
    <property type="entry name" value="Molecular chaperone DnaK"/>
    <property type="match status" value="1"/>
</dbReference>
<dbReference type="Proteomes" id="UP000242972">
    <property type="component" value="Unassembled WGS sequence"/>
</dbReference>
<dbReference type="InterPro" id="IPR013126">
    <property type="entry name" value="Hsp_70_fam"/>
</dbReference>
<keyword evidence="7 13" id="KW-0067">ATP-binding</keyword>
<keyword evidence="5" id="KW-0597">Phosphoprotein</keyword>
<name>A0A2T2XK61_9FIRM</name>
<dbReference type="InterPro" id="IPR043129">
    <property type="entry name" value="ATPase_NBD"/>
</dbReference>
<evidence type="ECO:0000256" key="8">
    <source>
        <dbReference type="ARBA" id="ARBA00023016"/>
    </source>
</evidence>
<evidence type="ECO:0000256" key="1">
    <source>
        <dbReference type="ARBA" id="ARBA00002290"/>
    </source>
</evidence>
<keyword evidence="14" id="KW-0175">Coiled coil</keyword>
<evidence type="ECO:0000256" key="11">
    <source>
        <dbReference type="ARBA" id="ARBA00030945"/>
    </source>
</evidence>
<comment type="similarity">
    <text evidence="2 13">Belongs to the heat shock protein 70 family.</text>
</comment>
<dbReference type="InterPro" id="IPR018181">
    <property type="entry name" value="Heat_shock_70_CS"/>
</dbReference>
<evidence type="ECO:0000256" key="3">
    <source>
        <dbReference type="ARBA" id="ARBA00014415"/>
    </source>
</evidence>
<dbReference type="PANTHER" id="PTHR19375">
    <property type="entry name" value="HEAT SHOCK PROTEIN 70KDA"/>
    <property type="match status" value="1"/>
</dbReference>
<evidence type="ECO:0000256" key="7">
    <source>
        <dbReference type="ARBA" id="ARBA00022840"/>
    </source>
</evidence>
<keyword evidence="8" id="KW-0346">Stress response</keyword>
<dbReference type="GO" id="GO:0005524">
    <property type="term" value="F:ATP binding"/>
    <property type="evidence" value="ECO:0007669"/>
    <property type="project" value="UniProtKB-KW"/>
</dbReference>
<organism evidence="15 16">
    <name type="scientific">Sulfobacillus benefaciens</name>
    <dbReference type="NCBI Taxonomy" id="453960"/>
    <lineage>
        <taxon>Bacteria</taxon>
        <taxon>Bacillati</taxon>
        <taxon>Bacillota</taxon>
        <taxon>Clostridia</taxon>
        <taxon>Eubacteriales</taxon>
        <taxon>Clostridiales Family XVII. Incertae Sedis</taxon>
        <taxon>Sulfobacillus</taxon>
    </lineage>
</organism>
<evidence type="ECO:0000256" key="4">
    <source>
        <dbReference type="ARBA" id="ARBA00017249"/>
    </source>
</evidence>
<dbReference type="CDD" id="cd24029">
    <property type="entry name" value="ASKHA_NBD_HSP70_DnaK_HscA_HscC"/>
    <property type="match status" value="1"/>
</dbReference>
<gene>
    <name evidence="15" type="ORF">C7B46_02910</name>
</gene>
<evidence type="ECO:0000256" key="14">
    <source>
        <dbReference type="SAM" id="Coils"/>
    </source>
</evidence>
<dbReference type="SUPFAM" id="SSF100920">
    <property type="entry name" value="Heat shock protein 70kD (HSP70), peptide-binding domain"/>
    <property type="match status" value="1"/>
</dbReference>
<evidence type="ECO:0000256" key="9">
    <source>
        <dbReference type="ARBA" id="ARBA00023186"/>
    </source>
</evidence>
<dbReference type="Pfam" id="PF00012">
    <property type="entry name" value="HSP70"/>
    <property type="match status" value="2"/>
</dbReference>
<comment type="function">
    <text evidence="1">Acts as a chaperone.</text>
</comment>